<evidence type="ECO:0000313" key="2">
    <source>
        <dbReference type="Proteomes" id="UP000003856"/>
    </source>
</evidence>
<proteinExistence type="predicted"/>
<name>C5T3Y0_ACIDE</name>
<organism evidence="1 2">
    <name type="scientific">Acidovorax delafieldii 2AN</name>
    <dbReference type="NCBI Taxonomy" id="573060"/>
    <lineage>
        <taxon>Bacteria</taxon>
        <taxon>Pseudomonadati</taxon>
        <taxon>Pseudomonadota</taxon>
        <taxon>Betaproteobacteria</taxon>
        <taxon>Burkholderiales</taxon>
        <taxon>Comamonadaceae</taxon>
        <taxon>Acidovorax</taxon>
    </lineage>
</organism>
<evidence type="ECO:0000313" key="1">
    <source>
        <dbReference type="EMBL" id="EER60802.1"/>
    </source>
</evidence>
<dbReference type="EMBL" id="ACQT01000038">
    <property type="protein sequence ID" value="EER60802.1"/>
    <property type="molecule type" value="Genomic_DNA"/>
</dbReference>
<gene>
    <name evidence="1" type="ORF">AcdelDRAFT_1610</name>
</gene>
<keyword evidence="2" id="KW-1185">Reference proteome</keyword>
<reference evidence="1 2" key="1">
    <citation type="submission" date="2009-05" db="EMBL/GenBank/DDBJ databases">
        <title>The draft genome of Acidovorax delafieldii 2AN.</title>
        <authorList>
            <consortium name="US DOE Joint Genome Institute (JGI-PGF)"/>
            <person name="Lucas S."/>
            <person name="Copeland A."/>
            <person name="Lapidus A."/>
            <person name="Glavina del Rio T."/>
            <person name="Tice H."/>
            <person name="Bruce D."/>
            <person name="Goodwin L."/>
            <person name="Pitluck S."/>
            <person name="Larimer F."/>
            <person name="Land M.L."/>
            <person name="Hauser L."/>
            <person name="Shelobolina E.S."/>
            <person name="Picardal F."/>
            <person name="Roden E."/>
            <person name="Emerson D."/>
        </authorList>
    </citation>
    <scope>NUCLEOTIDE SEQUENCE [LARGE SCALE GENOMIC DNA]</scope>
    <source>
        <strain evidence="1 2">2AN</strain>
    </source>
</reference>
<dbReference type="AlphaFoldDB" id="C5T3Y0"/>
<dbReference type="PATRIC" id="fig|573060.9.peg.3525"/>
<dbReference type="Proteomes" id="UP000003856">
    <property type="component" value="Unassembled WGS sequence"/>
</dbReference>
<comment type="caution">
    <text evidence="1">The sequence shown here is derived from an EMBL/GenBank/DDBJ whole genome shotgun (WGS) entry which is preliminary data.</text>
</comment>
<protein>
    <submittedName>
        <fullName evidence="1">Uncharacterized protein</fullName>
    </submittedName>
</protein>
<sequence>MLREELMLSLDWTEEVVLFNGDSRYIGSAVLVPGMRKIVHAATQAINVENR</sequence>
<accession>C5T3Y0</accession>